<evidence type="ECO:0000313" key="2">
    <source>
        <dbReference type="Proteomes" id="UP000787419"/>
    </source>
</evidence>
<comment type="caution">
    <text evidence="1">The sequence shown here is derived from an EMBL/GenBank/DDBJ whole genome shotgun (WGS) entry which is preliminary data.</text>
</comment>
<feature type="non-terminal residue" evidence="1">
    <location>
        <position position="1"/>
    </location>
</feature>
<gene>
    <name evidence="1" type="ORF">HXN55_06715</name>
</gene>
<accession>A0A9D5X2I4</accession>
<reference evidence="1" key="1">
    <citation type="submission" date="2020-04" db="EMBL/GenBank/DDBJ databases">
        <title>Deep metagenomics examines the oral microbiome during advanced dental caries in children, revealing novel taxa and co-occurrences with host molecules.</title>
        <authorList>
            <person name="Baker J.L."/>
            <person name="Morton J.T."/>
            <person name="Dinis M."/>
            <person name="Alvarez R."/>
            <person name="Tran N.C."/>
            <person name="Knight R."/>
            <person name="Edlund A."/>
        </authorList>
    </citation>
    <scope>NUCLEOTIDE SEQUENCE</scope>
    <source>
        <strain evidence="1">JCVI_32_bin.50</strain>
    </source>
</reference>
<evidence type="ECO:0000313" key="1">
    <source>
        <dbReference type="EMBL" id="MBF1447056.1"/>
    </source>
</evidence>
<dbReference type="EMBL" id="JABZTM010000064">
    <property type="protein sequence ID" value="MBF1447056.1"/>
    <property type="molecule type" value="Genomic_DNA"/>
</dbReference>
<dbReference type="Proteomes" id="UP000787419">
    <property type="component" value="Unassembled WGS sequence"/>
</dbReference>
<proteinExistence type="predicted"/>
<sequence length="57" mass="6474">IVATGLRQSSLRGYDNRRNGVTANAVTEQIDIAALQRRKQRCSDDWETPDSWLLQLS</sequence>
<dbReference type="AlphaFoldDB" id="A0A9D5X2I4"/>
<protein>
    <submittedName>
        <fullName evidence="1">Uncharacterized protein</fullName>
    </submittedName>
</protein>
<organism evidence="1 2">
    <name type="scientific">Prevotella nigrescens</name>
    <dbReference type="NCBI Taxonomy" id="28133"/>
    <lineage>
        <taxon>Bacteria</taxon>
        <taxon>Pseudomonadati</taxon>
        <taxon>Bacteroidota</taxon>
        <taxon>Bacteroidia</taxon>
        <taxon>Bacteroidales</taxon>
        <taxon>Prevotellaceae</taxon>
        <taxon>Prevotella</taxon>
    </lineage>
</organism>
<name>A0A9D5X2I4_9BACT</name>